<organism evidence="1">
    <name type="scientific">marine sediment metagenome</name>
    <dbReference type="NCBI Taxonomy" id="412755"/>
    <lineage>
        <taxon>unclassified sequences</taxon>
        <taxon>metagenomes</taxon>
        <taxon>ecological metagenomes</taxon>
    </lineage>
</organism>
<accession>X1VVG8</accession>
<dbReference type="SUPFAM" id="SSF109998">
    <property type="entry name" value="Triger factor/SurA peptide-binding domain-like"/>
    <property type="match status" value="1"/>
</dbReference>
<proteinExistence type="predicted"/>
<sequence>MAYFIKRARLATGAQDAISSTLQGLTDELLIKQGAPRYGIEATPEDIDQELRRIARGESETISESEFKEWYRQQLNESKLSNSEYRDLIYTGLLAAHLYGYLAERVPTVTEHVHLHAIV</sequence>
<evidence type="ECO:0000313" key="1">
    <source>
        <dbReference type="EMBL" id="GAJ14605.1"/>
    </source>
</evidence>
<dbReference type="InterPro" id="IPR027304">
    <property type="entry name" value="Trigger_fact/SurA_dom_sf"/>
</dbReference>
<dbReference type="AlphaFoldDB" id="X1VVG8"/>
<reference evidence="1" key="1">
    <citation type="journal article" date="2014" name="Front. Microbiol.">
        <title>High frequency of phylogenetically diverse reductive dehalogenase-homologous genes in deep subseafloor sedimentary metagenomes.</title>
        <authorList>
            <person name="Kawai M."/>
            <person name="Futagami T."/>
            <person name="Toyoda A."/>
            <person name="Takaki Y."/>
            <person name="Nishi S."/>
            <person name="Hori S."/>
            <person name="Arai W."/>
            <person name="Tsubouchi T."/>
            <person name="Morono Y."/>
            <person name="Uchiyama I."/>
            <person name="Ito T."/>
            <person name="Fujiyama A."/>
            <person name="Inagaki F."/>
            <person name="Takami H."/>
        </authorList>
    </citation>
    <scope>NUCLEOTIDE SEQUENCE</scope>
    <source>
        <strain evidence="1">Expedition CK06-06</strain>
    </source>
</reference>
<dbReference type="EMBL" id="BARW01032584">
    <property type="protein sequence ID" value="GAJ14605.1"/>
    <property type="molecule type" value="Genomic_DNA"/>
</dbReference>
<name>X1VVG8_9ZZZZ</name>
<feature type="non-terminal residue" evidence="1">
    <location>
        <position position="119"/>
    </location>
</feature>
<protein>
    <submittedName>
        <fullName evidence="1">Uncharacterized protein</fullName>
    </submittedName>
</protein>
<dbReference type="Gene3D" id="1.10.4030.10">
    <property type="entry name" value="Porin chaperone SurA, peptide-binding domain"/>
    <property type="match status" value="1"/>
</dbReference>
<gene>
    <name evidence="1" type="ORF">S12H4_51545</name>
</gene>
<comment type="caution">
    <text evidence="1">The sequence shown here is derived from an EMBL/GenBank/DDBJ whole genome shotgun (WGS) entry which is preliminary data.</text>
</comment>